<sequence length="181" mass="19411">MRYSHNVEEPHDYGGEAIHRTALRLRALTGLDPLTIDQTAGLSTGDARRDDPVRRAVLAAHHPRVPSVLQDGQGRSVKITPFQRNDLQVFHPDPVLIAGRPGWLYGEGRTPARVRVAAWAGGGRRLVQAFPAGGPADAVPADQLLMGSGGEVTLLLMPGPYRLALQDEAGHSTPLGSLTVR</sequence>
<evidence type="ECO:0000313" key="2">
    <source>
        <dbReference type="Proteomes" id="UP001302059"/>
    </source>
</evidence>
<gene>
    <name evidence="1" type="ORF">QOL99_09940</name>
</gene>
<name>A0ABT7JHD3_9DEIO</name>
<dbReference type="RefSeq" id="WP_285523466.1">
    <property type="nucleotide sequence ID" value="NZ_JASNGB010000083.1"/>
</dbReference>
<organism evidence="1 2">
    <name type="scientific">Deinococcus rhizophilus</name>
    <dbReference type="NCBI Taxonomy" id="3049544"/>
    <lineage>
        <taxon>Bacteria</taxon>
        <taxon>Thermotogati</taxon>
        <taxon>Deinococcota</taxon>
        <taxon>Deinococci</taxon>
        <taxon>Deinococcales</taxon>
        <taxon>Deinococcaceae</taxon>
        <taxon>Deinococcus</taxon>
    </lineage>
</organism>
<keyword evidence="2" id="KW-1185">Reference proteome</keyword>
<proteinExistence type="predicted"/>
<dbReference type="Proteomes" id="UP001302059">
    <property type="component" value="Unassembled WGS sequence"/>
</dbReference>
<accession>A0ABT7JHD3</accession>
<evidence type="ECO:0000313" key="1">
    <source>
        <dbReference type="EMBL" id="MDL2344474.1"/>
    </source>
</evidence>
<evidence type="ECO:0008006" key="3">
    <source>
        <dbReference type="Google" id="ProtNLM"/>
    </source>
</evidence>
<comment type="caution">
    <text evidence="1">The sequence shown here is derived from an EMBL/GenBank/DDBJ whole genome shotgun (WGS) entry which is preliminary data.</text>
</comment>
<protein>
    <recommendedName>
        <fullName evidence="3">Penicillin-binding C-terminal domain-containing protein</fullName>
    </recommendedName>
</protein>
<reference evidence="1 2" key="1">
    <citation type="submission" date="2023-05" db="EMBL/GenBank/DDBJ databases">
        <authorList>
            <person name="Gao F."/>
        </authorList>
    </citation>
    <scope>NUCLEOTIDE SEQUENCE [LARGE SCALE GENOMIC DNA]</scope>
    <source>
        <strain evidence="1 2">MIMF12</strain>
    </source>
</reference>
<dbReference type="EMBL" id="JASNGB010000083">
    <property type="protein sequence ID" value="MDL2344474.1"/>
    <property type="molecule type" value="Genomic_DNA"/>
</dbReference>